<protein>
    <submittedName>
        <fullName evidence="1">Uncharacterized protein</fullName>
    </submittedName>
</protein>
<dbReference type="AlphaFoldDB" id="A0ABD3HUN5"/>
<evidence type="ECO:0000313" key="1">
    <source>
        <dbReference type="EMBL" id="KAL3693985.1"/>
    </source>
</evidence>
<reference evidence="1 2" key="1">
    <citation type="submission" date="2024-09" db="EMBL/GenBank/DDBJ databases">
        <title>Chromosome-scale assembly of Riccia sorocarpa.</title>
        <authorList>
            <person name="Paukszto L."/>
        </authorList>
    </citation>
    <scope>NUCLEOTIDE SEQUENCE [LARGE SCALE GENOMIC DNA]</scope>
    <source>
        <strain evidence="1">LP-2024</strain>
        <tissue evidence="1">Aerial parts of the thallus</tissue>
    </source>
</reference>
<proteinExistence type="predicted"/>
<keyword evidence="2" id="KW-1185">Reference proteome</keyword>
<dbReference type="EMBL" id="JBJQOH010000003">
    <property type="protein sequence ID" value="KAL3693985.1"/>
    <property type="molecule type" value="Genomic_DNA"/>
</dbReference>
<organism evidence="1 2">
    <name type="scientific">Riccia sorocarpa</name>
    <dbReference type="NCBI Taxonomy" id="122646"/>
    <lineage>
        <taxon>Eukaryota</taxon>
        <taxon>Viridiplantae</taxon>
        <taxon>Streptophyta</taxon>
        <taxon>Embryophyta</taxon>
        <taxon>Marchantiophyta</taxon>
        <taxon>Marchantiopsida</taxon>
        <taxon>Marchantiidae</taxon>
        <taxon>Marchantiales</taxon>
        <taxon>Ricciaceae</taxon>
        <taxon>Riccia</taxon>
    </lineage>
</organism>
<dbReference type="Proteomes" id="UP001633002">
    <property type="component" value="Unassembled WGS sequence"/>
</dbReference>
<name>A0ABD3HUN5_9MARC</name>
<accession>A0ABD3HUN5</accession>
<comment type="caution">
    <text evidence="1">The sequence shown here is derived from an EMBL/GenBank/DDBJ whole genome shotgun (WGS) entry which is preliminary data.</text>
</comment>
<gene>
    <name evidence="1" type="ORF">R1sor_007636</name>
</gene>
<sequence length="262" mass="28678">MEDNTMAIIQIARSQSFMLGRGGGNDPSMFELDLRAADRLGTTEAFERAFENALRLEAPADVVIDSQTPVPTNQAPMNCTGPAGSSLSEPDVQITHVTTRIRHSSRADDDVDVLITGQTFKTRPLTRGTPTPIRTNDIDPPIVAQHGQLVIERDCDKRFWHLSRITISGNPVCNATLSGPNASRDLCKTKIKSSGVKMRGVCYCCSIVLRIPSLSGRGETSPILVLSKHAMCPFERFACLQIPDATSNRDHSSRYWDKSHAG</sequence>
<evidence type="ECO:0000313" key="2">
    <source>
        <dbReference type="Proteomes" id="UP001633002"/>
    </source>
</evidence>